<dbReference type="OrthoDB" id="8266310at2"/>
<dbReference type="RefSeq" id="WP_133675334.1">
    <property type="nucleotide sequence ID" value="NZ_SNZF01000013.1"/>
</dbReference>
<proteinExistence type="predicted"/>
<name>A0A4R6YEU7_9HYPH</name>
<comment type="caution">
    <text evidence="1">The sequence shown here is derived from an EMBL/GenBank/DDBJ whole genome shotgun (WGS) entry which is preliminary data.</text>
</comment>
<dbReference type="EMBL" id="SNZF01000013">
    <property type="protein sequence ID" value="TDR34664.1"/>
    <property type="molecule type" value="Genomic_DNA"/>
</dbReference>
<organism evidence="1 2">
    <name type="scientific">Aquamicrobium defluvii</name>
    <dbReference type="NCBI Taxonomy" id="69279"/>
    <lineage>
        <taxon>Bacteria</taxon>
        <taxon>Pseudomonadati</taxon>
        <taxon>Pseudomonadota</taxon>
        <taxon>Alphaproteobacteria</taxon>
        <taxon>Hyphomicrobiales</taxon>
        <taxon>Phyllobacteriaceae</taxon>
        <taxon>Aquamicrobium</taxon>
    </lineage>
</organism>
<evidence type="ECO:0000313" key="2">
    <source>
        <dbReference type="Proteomes" id="UP000294958"/>
    </source>
</evidence>
<accession>A0A4R6YEU7</accession>
<sequence>MDINEILLSEKAIAEIDDGVWVDDNPEAPGLRLKVRGWSSEKVQSLKSFKERRASRKERDASGNLVHAAQIRIIREVVAEAVLLDWEGLTEGGKPVPYSKELARKWLTSRTGDKFLGIVSDAATQVDNRLEDAAEELEKN</sequence>
<keyword evidence="2" id="KW-1185">Reference proteome</keyword>
<dbReference type="AlphaFoldDB" id="A0A4R6YEU7"/>
<gene>
    <name evidence="1" type="ORF">DES43_11395</name>
</gene>
<evidence type="ECO:0000313" key="1">
    <source>
        <dbReference type="EMBL" id="TDR34664.1"/>
    </source>
</evidence>
<reference evidence="1 2" key="1">
    <citation type="submission" date="2019-03" db="EMBL/GenBank/DDBJ databases">
        <title>Genomic Encyclopedia of Type Strains, Phase IV (KMG-IV): sequencing the most valuable type-strain genomes for metagenomic binning, comparative biology and taxonomic classification.</title>
        <authorList>
            <person name="Goeker M."/>
        </authorList>
    </citation>
    <scope>NUCLEOTIDE SEQUENCE [LARGE SCALE GENOMIC DNA]</scope>
    <source>
        <strain evidence="1 2">DSM 11603</strain>
    </source>
</reference>
<dbReference type="Proteomes" id="UP000294958">
    <property type="component" value="Unassembled WGS sequence"/>
</dbReference>
<protein>
    <submittedName>
        <fullName evidence="1">Uncharacterized protein</fullName>
    </submittedName>
</protein>